<evidence type="ECO:0000256" key="9">
    <source>
        <dbReference type="HAMAP-Rule" id="MF_00211"/>
    </source>
</evidence>
<feature type="binding site" evidence="9">
    <location>
        <position position="264"/>
    </location>
    <ligand>
        <name>Mg(2+)</name>
        <dbReference type="ChEBI" id="CHEBI:18420"/>
        <label>2</label>
    </ligand>
</feature>
<dbReference type="InterPro" id="IPR035902">
    <property type="entry name" value="Nuc_phospho_transferase"/>
</dbReference>
<dbReference type="Proteomes" id="UP000245802">
    <property type="component" value="Chromosome"/>
</dbReference>
<keyword evidence="13" id="KW-1185">Reference proteome</keyword>
<evidence type="ECO:0000259" key="10">
    <source>
        <dbReference type="Pfam" id="PF00591"/>
    </source>
</evidence>
<feature type="binding site" evidence="9">
    <location>
        <position position="205"/>
    </location>
    <ligand>
        <name>anthranilate</name>
        <dbReference type="ChEBI" id="CHEBI:16567"/>
        <label>2</label>
    </ligand>
</feature>
<keyword evidence="3 9" id="KW-0328">Glycosyltransferase</keyword>
<dbReference type="PANTHER" id="PTHR43285">
    <property type="entry name" value="ANTHRANILATE PHOSPHORIBOSYLTRANSFERASE"/>
    <property type="match status" value="1"/>
</dbReference>
<organism evidence="12 13">
    <name type="scientific">Gemmata obscuriglobus</name>
    <dbReference type="NCBI Taxonomy" id="114"/>
    <lineage>
        <taxon>Bacteria</taxon>
        <taxon>Pseudomonadati</taxon>
        <taxon>Planctomycetota</taxon>
        <taxon>Planctomycetia</taxon>
        <taxon>Gemmatales</taxon>
        <taxon>Gemmataceae</taxon>
        <taxon>Gemmata</taxon>
    </lineage>
</organism>
<protein>
    <recommendedName>
        <fullName evidence="9">Anthranilate phosphoribosyltransferase</fullName>
        <ecNumber evidence="9">2.4.2.18</ecNumber>
    </recommendedName>
</protein>
<accession>A0A2Z3HJ00</accession>
<evidence type="ECO:0000313" key="13">
    <source>
        <dbReference type="Proteomes" id="UP000245802"/>
    </source>
</evidence>
<evidence type="ECO:0000256" key="1">
    <source>
        <dbReference type="ARBA" id="ARBA00004907"/>
    </source>
</evidence>
<keyword evidence="4 9" id="KW-0808">Transferase</keyword>
<feature type="binding site" evidence="9">
    <location>
        <position position="265"/>
    </location>
    <ligand>
        <name>Mg(2+)</name>
        <dbReference type="ChEBI" id="CHEBI:18420"/>
        <label>1</label>
    </ligand>
</feature>
<dbReference type="HAMAP" id="MF_00211">
    <property type="entry name" value="TrpD"/>
    <property type="match status" value="1"/>
</dbReference>
<feature type="binding site" evidence="9">
    <location>
        <begin position="129"/>
        <end position="132"/>
    </location>
    <ligand>
        <name>5-phospho-alpha-D-ribose 1-diphosphate</name>
        <dbReference type="ChEBI" id="CHEBI:58017"/>
    </ligand>
</feature>
<feature type="binding site" evidence="9">
    <location>
        <position position="127"/>
    </location>
    <ligand>
        <name>5-phospho-alpha-D-ribose 1-diphosphate</name>
        <dbReference type="ChEBI" id="CHEBI:58017"/>
    </ligand>
</feature>
<dbReference type="EC" id="2.4.2.18" evidence="9"/>
<dbReference type="SUPFAM" id="SSF52418">
    <property type="entry name" value="Nucleoside phosphorylase/phosphoribosyltransferase catalytic domain"/>
    <property type="match status" value="1"/>
</dbReference>
<dbReference type="GO" id="GO:0000162">
    <property type="term" value="P:L-tryptophan biosynthetic process"/>
    <property type="evidence" value="ECO:0007669"/>
    <property type="project" value="UniProtKB-UniRule"/>
</dbReference>
<feature type="binding site" evidence="9">
    <location>
        <begin position="122"/>
        <end position="123"/>
    </location>
    <ligand>
        <name>5-phospho-alpha-D-ribose 1-diphosphate</name>
        <dbReference type="ChEBI" id="CHEBI:58017"/>
    </ligand>
</feature>
<feature type="binding site" evidence="9">
    <location>
        <position position="119"/>
    </location>
    <ligand>
        <name>anthranilate</name>
        <dbReference type="ChEBI" id="CHEBI:16567"/>
        <label>1</label>
    </ligand>
</feature>
<dbReference type="GO" id="GO:0004048">
    <property type="term" value="F:anthranilate phosphoribosyltransferase activity"/>
    <property type="evidence" value="ECO:0007669"/>
    <property type="project" value="UniProtKB-UniRule"/>
</dbReference>
<name>A0A2Z3HJ00_9BACT</name>
<dbReference type="EMBL" id="CP025958">
    <property type="protein sequence ID" value="AWM41804.1"/>
    <property type="molecule type" value="Genomic_DNA"/>
</dbReference>
<sequence length="377" mass="39547">MFTAEEKNCSFRYPRDSISRGTPVFHPCRACVLELPTPTWFPELFSALLSGRHLTAAEVTDAVRDLVAGRVDEVRGAAFITALRMKGETAEEVAAAALVLREQMLQLVPVSGPVLDTCGTGGDDSGTFNISTAAALVACGAGVPVVKHGGRAVSSKSGSADVLRELGVPIEAGPEWAQQCLDRTGFAFCFAPHFHRGMAHVSALRKKLGVRTLFNLLGPLANPANAPYQLLGVGKSELLDPLAAALARLGVRQAVLVCSRDGLDEVSLTAPTMVRVVRGNEYEAREWQPSEFGLAPVPLAAIRAQDATESAAAVRGVLAGADGPARRIVLANAAAALWAAEAVQTLREGVERAEAALDAGKPRAVLEALCRSASRAG</sequence>
<keyword evidence="5 9" id="KW-0822">Tryptophan biosynthesis</keyword>
<dbReference type="InterPro" id="IPR000312">
    <property type="entry name" value="Glycosyl_Trfase_fam3"/>
</dbReference>
<dbReference type="NCBIfam" id="TIGR01245">
    <property type="entry name" value="trpD"/>
    <property type="match status" value="1"/>
</dbReference>
<dbReference type="InterPro" id="IPR005940">
    <property type="entry name" value="Anthranilate_Pribosyl_Tfrase"/>
</dbReference>
<comment type="catalytic activity">
    <reaction evidence="7 9">
        <text>N-(5-phospho-beta-D-ribosyl)anthranilate + diphosphate = 5-phospho-alpha-D-ribose 1-diphosphate + anthranilate</text>
        <dbReference type="Rhea" id="RHEA:11768"/>
        <dbReference type="ChEBI" id="CHEBI:16567"/>
        <dbReference type="ChEBI" id="CHEBI:18277"/>
        <dbReference type="ChEBI" id="CHEBI:33019"/>
        <dbReference type="ChEBI" id="CHEBI:58017"/>
        <dbReference type="EC" id="2.4.2.18"/>
    </reaction>
</comment>
<evidence type="ECO:0000256" key="3">
    <source>
        <dbReference type="ARBA" id="ARBA00022676"/>
    </source>
</evidence>
<comment type="similarity">
    <text evidence="9">Belongs to the anthranilate phosphoribosyltransferase family.</text>
</comment>
<evidence type="ECO:0000256" key="6">
    <source>
        <dbReference type="ARBA" id="ARBA00023141"/>
    </source>
</evidence>
<comment type="cofactor">
    <cofactor evidence="9">
        <name>Mg(2+)</name>
        <dbReference type="ChEBI" id="CHEBI:18420"/>
    </cofactor>
    <text evidence="9">Binds 2 magnesium ions per monomer.</text>
</comment>
<keyword evidence="2 9" id="KW-0028">Amino-acid biosynthesis</keyword>
<dbReference type="KEGG" id="gog:C1280_35635"/>
<dbReference type="SUPFAM" id="SSF47648">
    <property type="entry name" value="Nucleoside phosphorylase/phosphoribosyltransferase N-terminal domain"/>
    <property type="match status" value="1"/>
</dbReference>
<gene>
    <name evidence="9 12" type="primary">trpD</name>
    <name evidence="12" type="ORF">C1280_35635</name>
</gene>
<proteinExistence type="inferred from homology"/>
<keyword evidence="9" id="KW-0460">Magnesium</keyword>
<dbReference type="GO" id="GO:0005829">
    <property type="term" value="C:cytosol"/>
    <property type="evidence" value="ECO:0007669"/>
    <property type="project" value="TreeGrafter"/>
</dbReference>
<feature type="binding site" evidence="9">
    <location>
        <position position="119"/>
    </location>
    <ligand>
        <name>5-phospho-alpha-D-ribose 1-diphosphate</name>
        <dbReference type="ChEBI" id="CHEBI:58017"/>
    </ligand>
</feature>
<evidence type="ECO:0000256" key="2">
    <source>
        <dbReference type="ARBA" id="ARBA00022605"/>
    </source>
</evidence>
<comment type="similarity">
    <text evidence="8">In the C-terminal section; belongs to the anthranilate phosphoribosyltransferase family.</text>
</comment>
<dbReference type="Gene3D" id="3.40.1030.10">
    <property type="entry name" value="Nucleoside phosphorylase/phosphoribosyltransferase catalytic domain"/>
    <property type="match status" value="1"/>
</dbReference>
<comment type="subunit">
    <text evidence="9">Homodimer.</text>
</comment>
<evidence type="ECO:0000256" key="4">
    <source>
        <dbReference type="ARBA" id="ARBA00022679"/>
    </source>
</evidence>
<feature type="domain" description="Glycosyl transferase family 3" evidence="10">
    <location>
        <begin position="113"/>
        <end position="361"/>
    </location>
</feature>
<dbReference type="Gene3D" id="1.20.970.10">
    <property type="entry name" value="Transferase, Pyrimidine Nucleoside Phosphorylase, Chain C"/>
    <property type="match status" value="1"/>
</dbReference>
<feature type="binding site" evidence="9">
    <location>
        <begin position="147"/>
        <end position="155"/>
    </location>
    <ligand>
        <name>5-phospho-alpha-D-ribose 1-diphosphate</name>
        <dbReference type="ChEBI" id="CHEBI:58017"/>
    </ligand>
</feature>
<comment type="caution">
    <text evidence="9">Lacks conserved residue(s) required for the propagation of feature annotation.</text>
</comment>
<dbReference type="Pfam" id="PF02885">
    <property type="entry name" value="Glycos_trans_3N"/>
    <property type="match status" value="1"/>
</dbReference>
<feature type="domain" description="Glycosyl transferase family 3 N-terminal" evidence="11">
    <location>
        <begin position="43"/>
        <end position="103"/>
    </location>
</feature>
<feature type="binding site" evidence="9">
    <location>
        <position position="159"/>
    </location>
    <ligand>
        <name>5-phospho-alpha-D-ribose 1-diphosphate</name>
        <dbReference type="ChEBI" id="CHEBI:58017"/>
    </ligand>
</feature>
<dbReference type="OrthoDB" id="9806430at2"/>
<evidence type="ECO:0000256" key="8">
    <source>
        <dbReference type="ARBA" id="ARBA00061188"/>
    </source>
</evidence>
<dbReference type="PANTHER" id="PTHR43285:SF2">
    <property type="entry name" value="ANTHRANILATE PHOSPHORIBOSYLTRANSFERASE"/>
    <property type="match status" value="1"/>
</dbReference>
<comment type="function">
    <text evidence="9">Catalyzes the transfer of the phosphoribosyl group of 5-phosphorylribose-1-pyrophosphate (PRPP) to anthranilate to yield N-(5'-phosphoribosyl)-anthranilate (PRA).</text>
</comment>
<dbReference type="UniPathway" id="UPA00035">
    <property type="reaction ID" value="UER00041"/>
</dbReference>
<dbReference type="AlphaFoldDB" id="A0A2Z3HJ00"/>
<evidence type="ECO:0000313" key="12">
    <source>
        <dbReference type="EMBL" id="AWM41804.1"/>
    </source>
</evidence>
<dbReference type="FunFam" id="3.40.1030.10:FF:000002">
    <property type="entry name" value="Anthranilate phosphoribosyltransferase"/>
    <property type="match status" value="1"/>
</dbReference>
<dbReference type="Pfam" id="PF00591">
    <property type="entry name" value="Glycos_transf_3"/>
    <property type="match status" value="1"/>
</dbReference>
<dbReference type="InterPro" id="IPR017459">
    <property type="entry name" value="Glycosyl_Trfase_fam3_N_dom"/>
</dbReference>
<evidence type="ECO:0000256" key="5">
    <source>
        <dbReference type="ARBA" id="ARBA00022822"/>
    </source>
</evidence>
<keyword evidence="6 9" id="KW-0057">Aromatic amino acid biosynthesis</keyword>
<dbReference type="GO" id="GO:0000287">
    <property type="term" value="F:magnesium ion binding"/>
    <property type="evidence" value="ECO:0007669"/>
    <property type="project" value="UniProtKB-UniRule"/>
</dbReference>
<evidence type="ECO:0000256" key="7">
    <source>
        <dbReference type="ARBA" id="ARBA00052328"/>
    </source>
</evidence>
<reference evidence="12 13" key="1">
    <citation type="submission" date="2018-01" db="EMBL/GenBank/DDBJ databases">
        <title>G. obscuriglobus.</title>
        <authorList>
            <person name="Franke J."/>
            <person name="Blomberg W."/>
            <person name="Selmecki A."/>
        </authorList>
    </citation>
    <scope>NUCLEOTIDE SEQUENCE [LARGE SCALE GENOMIC DNA]</scope>
    <source>
        <strain evidence="12 13">DSM 5831</strain>
    </source>
</reference>
<comment type="pathway">
    <text evidence="1 9">Amino-acid biosynthesis; L-tryptophan biosynthesis; L-tryptophan from chorismate: step 2/5.</text>
</comment>
<keyword evidence="9" id="KW-0479">Metal-binding</keyword>
<evidence type="ECO:0000259" key="11">
    <source>
        <dbReference type="Pfam" id="PF02885"/>
    </source>
</evidence>
<feature type="binding site" evidence="9">
    <location>
        <position position="265"/>
    </location>
    <ligand>
        <name>Mg(2+)</name>
        <dbReference type="ChEBI" id="CHEBI:18420"/>
        <label>2</label>
    </ligand>
</feature>
<dbReference type="InterPro" id="IPR036320">
    <property type="entry name" value="Glycosyl_Trfase_fam3_N_dom_sf"/>
</dbReference>
<feature type="binding site" evidence="9">
    <location>
        <position position="131"/>
    </location>
    <ligand>
        <name>Mg(2+)</name>
        <dbReference type="ChEBI" id="CHEBI:18420"/>
        <label>1</label>
    </ligand>
</feature>